<keyword evidence="7" id="KW-1185">Reference proteome</keyword>
<dbReference type="PROSITE" id="PS50893">
    <property type="entry name" value="ABC_TRANSPORTER_2"/>
    <property type="match status" value="1"/>
</dbReference>
<evidence type="ECO:0000256" key="4">
    <source>
        <dbReference type="ARBA" id="ARBA00022840"/>
    </source>
</evidence>
<dbReference type="Proteomes" id="UP000236959">
    <property type="component" value="Unassembled WGS sequence"/>
</dbReference>
<comment type="similarity">
    <text evidence="1">Belongs to the ABC transporter superfamily.</text>
</comment>
<dbReference type="PANTHER" id="PTHR42788:SF13">
    <property type="entry name" value="ALIPHATIC SULFONATES IMPORT ATP-BINDING PROTEIN SSUB"/>
    <property type="match status" value="1"/>
</dbReference>
<proteinExistence type="inferred from homology"/>
<dbReference type="Pfam" id="PF00005">
    <property type="entry name" value="ABC_tran"/>
    <property type="match status" value="1"/>
</dbReference>
<dbReference type="PANTHER" id="PTHR42788">
    <property type="entry name" value="TAURINE IMPORT ATP-BINDING PROTEIN-RELATED"/>
    <property type="match status" value="1"/>
</dbReference>
<dbReference type="GO" id="GO:0016887">
    <property type="term" value="F:ATP hydrolysis activity"/>
    <property type="evidence" value="ECO:0007669"/>
    <property type="project" value="InterPro"/>
</dbReference>
<keyword evidence="4 6" id="KW-0067">ATP-binding</keyword>
<evidence type="ECO:0000313" key="7">
    <source>
        <dbReference type="Proteomes" id="UP000236959"/>
    </source>
</evidence>
<dbReference type="CDD" id="cd03293">
    <property type="entry name" value="ABC_NrtD_SsuB_transporters"/>
    <property type="match status" value="1"/>
</dbReference>
<keyword evidence="3" id="KW-0547">Nucleotide-binding</keyword>
<comment type="caution">
    <text evidence="6">The sequence shown here is derived from an EMBL/GenBank/DDBJ whole genome shotgun (WGS) entry which is preliminary data.</text>
</comment>
<dbReference type="SUPFAM" id="SSF52540">
    <property type="entry name" value="P-loop containing nucleoside triphosphate hydrolases"/>
    <property type="match status" value="1"/>
</dbReference>
<dbReference type="AlphaFoldDB" id="A0A2S3UY83"/>
<dbReference type="Gene3D" id="3.40.50.300">
    <property type="entry name" value="P-loop containing nucleotide triphosphate hydrolases"/>
    <property type="match status" value="1"/>
</dbReference>
<sequence length="248" mass="27019">MIRIEQVSKTFGQGKNSVVALAPLDQFIGEGEFIAIVGPSGCGKSTLLRIVAGLETATEGRITLGTSQLKRPVGFVFQDAVLLPWKTVAGNIRFPLDTSGVPRKVGDRKVEELVELVGLQGFENALPKQLSGGMKQRTAIARALADDPAILLMDEPFSAVDLMTREGLNDELLRIWQATGKTILLVTHSVEEAAYLGTKVMVMSARPGRLRKTYDVALPSPRTEETKTSADYLDLVGELKHMMRDADR</sequence>
<feature type="domain" description="ABC transporter" evidence="5">
    <location>
        <begin position="2"/>
        <end position="230"/>
    </location>
</feature>
<dbReference type="EMBL" id="PPCN01000002">
    <property type="protein sequence ID" value="POF32685.1"/>
    <property type="molecule type" value="Genomic_DNA"/>
</dbReference>
<evidence type="ECO:0000313" key="6">
    <source>
        <dbReference type="EMBL" id="POF32685.1"/>
    </source>
</evidence>
<organism evidence="6 7">
    <name type="scientific">Roseibium marinum</name>
    <dbReference type="NCBI Taxonomy" id="281252"/>
    <lineage>
        <taxon>Bacteria</taxon>
        <taxon>Pseudomonadati</taxon>
        <taxon>Pseudomonadota</taxon>
        <taxon>Alphaproteobacteria</taxon>
        <taxon>Hyphomicrobiales</taxon>
        <taxon>Stappiaceae</taxon>
        <taxon>Roseibium</taxon>
    </lineage>
</organism>
<dbReference type="InterPro" id="IPR003593">
    <property type="entry name" value="AAA+_ATPase"/>
</dbReference>
<evidence type="ECO:0000256" key="2">
    <source>
        <dbReference type="ARBA" id="ARBA00022448"/>
    </source>
</evidence>
<keyword evidence="2" id="KW-0813">Transport</keyword>
<evidence type="ECO:0000256" key="3">
    <source>
        <dbReference type="ARBA" id="ARBA00022741"/>
    </source>
</evidence>
<gene>
    <name evidence="6" type="ORF">CLV41_10288</name>
</gene>
<protein>
    <submittedName>
        <fullName evidence="6">NitT/TauT family transport system ATP-binding protein</fullName>
    </submittedName>
</protein>
<evidence type="ECO:0000256" key="1">
    <source>
        <dbReference type="ARBA" id="ARBA00005417"/>
    </source>
</evidence>
<evidence type="ECO:0000259" key="5">
    <source>
        <dbReference type="PROSITE" id="PS50893"/>
    </source>
</evidence>
<dbReference type="GO" id="GO:0005524">
    <property type="term" value="F:ATP binding"/>
    <property type="evidence" value="ECO:0007669"/>
    <property type="project" value="UniProtKB-KW"/>
</dbReference>
<dbReference type="InterPro" id="IPR027417">
    <property type="entry name" value="P-loop_NTPase"/>
</dbReference>
<dbReference type="InterPro" id="IPR003439">
    <property type="entry name" value="ABC_transporter-like_ATP-bd"/>
</dbReference>
<dbReference type="SMART" id="SM00382">
    <property type="entry name" value="AAA"/>
    <property type="match status" value="1"/>
</dbReference>
<name>A0A2S3UY83_9HYPH</name>
<reference evidence="6 7" key="1">
    <citation type="submission" date="2018-01" db="EMBL/GenBank/DDBJ databases">
        <title>Genomic Encyclopedia of Archaeal and Bacterial Type Strains, Phase II (KMG-II): from individual species to whole genera.</title>
        <authorList>
            <person name="Goeker M."/>
        </authorList>
    </citation>
    <scope>NUCLEOTIDE SEQUENCE [LARGE SCALE GENOMIC DNA]</scope>
    <source>
        <strain evidence="6 7">DSM 17023</strain>
    </source>
</reference>
<accession>A0A2S3UY83</accession>
<dbReference type="InterPro" id="IPR050166">
    <property type="entry name" value="ABC_transporter_ATP-bind"/>
</dbReference>